<dbReference type="CDD" id="cd09992">
    <property type="entry name" value="HDAC_classII"/>
    <property type="match status" value="1"/>
</dbReference>
<dbReference type="Pfam" id="PF00850">
    <property type="entry name" value="Hist_deacetyl"/>
    <property type="match status" value="1"/>
</dbReference>
<dbReference type="AlphaFoldDB" id="X1J7R7"/>
<dbReference type="PRINTS" id="PR01270">
    <property type="entry name" value="HDASUPER"/>
</dbReference>
<gene>
    <name evidence="2" type="ORF">S06H3_05657</name>
</gene>
<reference evidence="2" key="1">
    <citation type="journal article" date="2014" name="Front. Microbiol.">
        <title>High frequency of phylogenetically diverse reductive dehalogenase-homologous genes in deep subseafloor sedimentary metagenomes.</title>
        <authorList>
            <person name="Kawai M."/>
            <person name="Futagami T."/>
            <person name="Toyoda A."/>
            <person name="Takaki Y."/>
            <person name="Nishi S."/>
            <person name="Hori S."/>
            <person name="Arai W."/>
            <person name="Tsubouchi T."/>
            <person name="Morono Y."/>
            <person name="Uchiyama I."/>
            <person name="Ito T."/>
            <person name="Fujiyama A."/>
            <person name="Inagaki F."/>
            <person name="Takami H."/>
        </authorList>
    </citation>
    <scope>NUCLEOTIDE SEQUENCE</scope>
    <source>
        <strain evidence="2">Expedition CK06-06</strain>
    </source>
</reference>
<dbReference type="EMBL" id="BARV01002119">
    <property type="protein sequence ID" value="GAH89987.1"/>
    <property type="molecule type" value="Genomic_DNA"/>
</dbReference>
<dbReference type="SUPFAM" id="SSF52768">
    <property type="entry name" value="Arginase/deacetylase"/>
    <property type="match status" value="1"/>
</dbReference>
<dbReference type="InterPro" id="IPR000286">
    <property type="entry name" value="HDACs"/>
</dbReference>
<dbReference type="GO" id="GO:0004407">
    <property type="term" value="F:histone deacetylase activity"/>
    <property type="evidence" value="ECO:0007669"/>
    <property type="project" value="TreeGrafter"/>
</dbReference>
<protein>
    <recommendedName>
        <fullName evidence="1">Histone deacetylase domain-containing protein</fullName>
    </recommendedName>
</protein>
<dbReference type="GO" id="GO:0040029">
    <property type="term" value="P:epigenetic regulation of gene expression"/>
    <property type="evidence" value="ECO:0007669"/>
    <property type="project" value="TreeGrafter"/>
</dbReference>
<organism evidence="2">
    <name type="scientific">marine sediment metagenome</name>
    <dbReference type="NCBI Taxonomy" id="412755"/>
    <lineage>
        <taxon>unclassified sequences</taxon>
        <taxon>metagenomes</taxon>
        <taxon>ecological metagenomes</taxon>
    </lineage>
</organism>
<proteinExistence type="predicted"/>
<dbReference type="PANTHER" id="PTHR10625:SF10">
    <property type="entry name" value="HISTONE DEACETYLASE HDAC1"/>
    <property type="match status" value="1"/>
</dbReference>
<evidence type="ECO:0000259" key="1">
    <source>
        <dbReference type="Pfam" id="PF00850"/>
    </source>
</evidence>
<dbReference type="PANTHER" id="PTHR10625">
    <property type="entry name" value="HISTONE DEACETYLASE HDAC1-RELATED"/>
    <property type="match status" value="1"/>
</dbReference>
<sequence>QIKSRAADGGGWLDADTVICPKSYEAALYAAGGVLTGVEAVMKGEVDSVVALVRPPGHHAIHNRVMGFCIFNNVAIAAKYALANFNLSRVLIVDFDVHHGNGTQNTFYADSKVLYFSTHEYPFYPGTGSINEIGAGKGEGTTVNFPMTASWGDEEYLRAFNEVLVPVAQRFQPQLLLVSAGFDPHWADSIAMMQVSVTGFAQMVAILKKLAIELCQGHLVFTLEGGYNLQVAASSVRATFDVLLDSPEIVDPLGKSSARKPGGFEEHIERIKKIHHLSEY</sequence>
<evidence type="ECO:0000313" key="2">
    <source>
        <dbReference type="EMBL" id="GAH89987.1"/>
    </source>
</evidence>
<dbReference type="InterPro" id="IPR023801">
    <property type="entry name" value="His_deacetylse_dom"/>
</dbReference>
<dbReference type="InterPro" id="IPR037138">
    <property type="entry name" value="His_deacetylse_dom_sf"/>
</dbReference>
<feature type="domain" description="Histone deacetylase" evidence="1">
    <location>
        <begin position="14"/>
        <end position="242"/>
    </location>
</feature>
<accession>X1J7R7</accession>
<comment type="caution">
    <text evidence="2">The sequence shown here is derived from an EMBL/GenBank/DDBJ whole genome shotgun (WGS) entry which is preliminary data.</text>
</comment>
<feature type="non-terminal residue" evidence="2">
    <location>
        <position position="1"/>
    </location>
</feature>
<dbReference type="InterPro" id="IPR023696">
    <property type="entry name" value="Ureohydrolase_dom_sf"/>
</dbReference>
<name>X1J7R7_9ZZZZ</name>
<dbReference type="Gene3D" id="3.40.800.20">
    <property type="entry name" value="Histone deacetylase domain"/>
    <property type="match status" value="1"/>
</dbReference>